<feature type="compositionally biased region" description="Basic and acidic residues" evidence="1">
    <location>
        <begin position="18"/>
        <end position="30"/>
    </location>
</feature>
<protein>
    <submittedName>
        <fullName evidence="2">WhiB-like transcription regulator</fullName>
    </submittedName>
</protein>
<dbReference type="AlphaFoldDB" id="A0A6J4IM40"/>
<feature type="non-terminal residue" evidence="2">
    <location>
        <position position="83"/>
    </location>
</feature>
<organism evidence="2">
    <name type="scientific">uncultured Blastococcus sp</name>
    <dbReference type="NCBI Taxonomy" id="217144"/>
    <lineage>
        <taxon>Bacteria</taxon>
        <taxon>Bacillati</taxon>
        <taxon>Actinomycetota</taxon>
        <taxon>Actinomycetes</taxon>
        <taxon>Geodermatophilales</taxon>
        <taxon>Geodermatophilaceae</taxon>
        <taxon>Blastococcus</taxon>
        <taxon>environmental samples</taxon>
    </lineage>
</organism>
<gene>
    <name evidence="2" type="ORF">AVDCRST_MAG57-2292</name>
</gene>
<accession>A0A6J4IM40</accession>
<name>A0A6J4IM40_9ACTN</name>
<proteinExistence type="predicted"/>
<feature type="region of interest" description="Disordered" evidence="1">
    <location>
        <begin position="1"/>
        <end position="40"/>
    </location>
</feature>
<dbReference type="EMBL" id="CADCTI010000185">
    <property type="protein sequence ID" value="CAA9254134.1"/>
    <property type="molecule type" value="Genomic_DNA"/>
</dbReference>
<feature type="non-terminal residue" evidence="2">
    <location>
        <position position="1"/>
    </location>
</feature>
<evidence type="ECO:0000256" key="1">
    <source>
        <dbReference type="SAM" id="MobiDB-lite"/>
    </source>
</evidence>
<evidence type="ECO:0000313" key="2">
    <source>
        <dbReference type="EMBL" id="CAA9254134.1"/>
    </source>
</evidence>
<sequence length="83" mass="8318">GLAPPRALSGRGPGAVLPDRDDRPGCRADRAGQGGLPTLSGDAALPGLGAELRSGLRCLGWPLRGRAAVAQAPPGSHPGDHRL</sequence>
<reference evidence="2" key="1">
    <citation type="submission" date="2020-02" db="EMBL/GenBank/DDBJ databases">
        <authorList>
            <person name="Meier V. D."/>
        </authorList>
    </citation>
    <scope>NUCLEOTIDE SEQUENCE</scope>
    <source>
        <strain evidence="2">AVDCRST_MAG57</strain>
    </source>
</reference>